<dbReference type="GO" id="GO:0016233">
    <property type="term" value="P:telomere capping"/>
    <property type="evidence" value="ECO:0007669"/>
    <property type="project" value="InterPro"/>
</dbReference>
<keyword evidence="2" id="KW-1185">Reference proteome</keyword>
<dbReference type="GO" id="GO:0043047">
    <property type="term" value="F:single-stranded telomeric DNA binding"/>
    <property type="evidence" value="ECO:0007669"/>
    <property type="project" value="InterPro"/>
</dbReference>
<dbReference type="EMBL" id="QGMI01000473">
    <property type="protein sequence ID" value="TVY40105.1"/>
    <property type="molecule type" value="Genomic_DNA"/>
</dbReference>
<dbReference type="InterPro" id="IPR012340">
    <property type="entry name" value="NA-bd_OB-fold"/>
</dbReference>
<accession>A0A8H8RSH5</accession>
<gene>
    <name evidence="1" type="ORF">LOCC1_G005318</name>
</gene>
<proteinExistence type="predicted"/>
<dbReference type="Gene3D" id="2.40.50.140">
    <property type="entry name" value="Nucleic acid-binding proteins"/>
    <property type="match status" value="1"/>
</dbReference>
<dbReference type="OrthoDB" id="5275361at2759"/>
<protein>
    <recommendedName>
        <fullName evidence="3">Telomere capping, CST complex subunit-domain-containing protein</fullName>
    </recommendedName>
</protein>
<dbReference type="AlphaFoldDB" id="A0A8H8RSH5"/>
<evidence type="ECO:0000313" key="1">
    <source>
        <dbReference type="EMBL" id="TVY40105.1"/>
    </source>
</evidence>
<dbReference type="GO" id="GO:1990879">
    <property type="term" value="C:CST complex"/>
    <property type="evidence" value="ECO:0007669"/>
    <property type="project" value="InterPro"/>
</dbReference>
<organism evidence="1 2">
    <name type="scientific">Lachnellula occidentalis</name>
    <dbReference type="NCBI Taxonomy" id="215460"/>
    <lineage>
        <taxon>Eukaryota</taxon>
        <taxon>Fungi</taxon>
        <taxon>Dikarya</taxon>
        <taxon>Ascomycota</taxon>
        <taxon>Pezizomycotina</taxon>
        <taxon>Leotiomycetes</taxon>
        <taxon>Helotiales</taxon>
        <taxon>Lachnaceae</taxon>
        <taxon>Lachnellula</taxon>
    </lineage>
</organism>
<name>A0A8H8RSH5_9HELO</name>
<comment type="caution">
    <text evidence="1">The sequence shown here is derived from an EMBL/GenBank/DDBJ whole genome shotgun (WGS) entry which is preliminary data.</text>
</comment>
<dbReference type="InterPro" id="IPR024222">
    <property type="entry name" value="Ten1_fungal"/>
</dbReference>
<dbReference type="Proteomes" id="UP000443090">
    <property type="component" value="Unassembled WGS sequence"/>
</dbReference>
<evidence type="ECO:0000313" key="2">
    <source>
        <dbReference type="Proteomes" id="UP000443090"/>
    </source>
</evidence>
<reference evidence="1 2" key="1">
    <citation type="submission" date="2018-05" db="EMBL/GenBank/DDBJ databases">
        <title>Genome sequencing and assembly of the regulated plant pathogen Lachnellula willkommii and related sister species for the development of diagnostic species identification markers.</title>
        <authorList>
            <person name="Giroux E."/>
            <person name="Bilodeau G."/>
        </authorList>
    </citation>
    <scope>NUCLEOTIDE SEQUENCE [LARGE SCALE GENOMIC DNA]</scope>
    <source>
        <strain evidence="1 2">CBS 160.35</strain>
    </source>
</reference>
<evidence type="ECO:0008006" key="3">
    <source>
        <dbReference type="Google" id="ProtNLM"/>
    </source>
</evidence>
<dbReference type="Pfam" id="PF12658">
    <property type="entry name" value="Ten1"/>
    <property type="match status" value="1"/>
</dbReference>
<sequence length="145" mass="16000">MAGVQNGPVPTMLTLLSELPDFVPGAKVRFLGWSSIFAGVFPLSLQTHSITDYSTKTAILTLEHNYPPGQTLRALVSIDLILNTIKSHETRIGEWVNVMGYIQSKPIQPVINESGIAIQAIVLWSSGSFNLQTYERSLSRQRTSE</sequence>